<dbReference type="GO" id="GO:0046872">
    <property type="term" value="F:metal ion binding"/>
    <property type="evidence" value="ECO:0007669"/>
    <property type="project" value="UniProtKB-KW"/>
</dbReference>
<dbReference type="FunFam" id="3.30.200.20:FF:000042">
    <property type="entry name" value="Aurora kinase A"/>
    <property type="match status" value="1"/>
</dbReference>
<reference evidence="17 18" key="1">
    <citation type="journal article" date="2012" name="Appl. Environ. Microbiol.">
        <title>Short-read sequencing for genomic analysis of the brown rot fungus Fibroporia radiculosa.</title>
        <authorList>
            <person name="Tang J.D."/>
            <person name="Perkins A.D."/>
            <person name="Sonstegard T.S."/>
            <person name="Schroeder S.G."/>
            <person name="Burgess S.C."/>
            <person name="Diehl S.V."/>
        </authorList>
    </citation>
    <scope>NUCLEOTIDE SEQUENCE [LARGE SCALE GENOMIC DNA]</scope>
    <source>
        <strain evidence="17 18">TFFH 294</strain>
    </source>
</reference>
<dbReference type="FunFam" id="1.10.510.10:FF:000946">
    <property type="entry name" value="Probable serine/threonine-protein kinase DDB_G0284251"/>
    <property type="match status" value="1"/>
</dbReference>
<dbReference type="Gene3D" id="1.10.510.10">
    <property type="entry name" value="Transferase(Phosphotransferase) domain 1"/>
    <property type="match status" value="1"/>
</dbReference>
<evidence type="ECO:0000256" key="4">
    <source>
        <dbReference type="ARBA" id="ARBA00022679"/>
    </source>
</evidence>
<dbReference type="EC" id="2.7.11.1" evidence="2"/>
<dbReference type="InterPro" id="IPR053235">
    <property type="entry name" value="Ser_Thr_kinase"/>
</dbReference>
<evidence type="ECO:0000256" key="1">
    <source>
        <dbReference type="ARBA" id="ARBA00009063"/>
    </source>
</evidence>
<dbReference type="Pfam" id="PF14523">
    <property type="entry name" value="Syntaxin_2"/>
    <property type="match status" value="1"/>
</dbReference>
<dbReference type="Pfam" id="PF05739">
    <property type="entry name" value="SNARE"/>
    <property type="match status" value="1"/>
</dbReference>
<comment type="catalytic activity">
    <reaction evidence="10">
        <text>L-threonyl-[protein] + ATP = O-phospho-L-threonyl-[protein] + ADP + H(+)</text>
        <dbReference type="Rhea" id="RHEA:46608"/>
        <dbReference type="Rhea" id="RHEA-COMP:11060"/>
        <dbReference type="Rhea" id="RHEA-COMP:11605"/>
        <dbReference type="ChEBI" id="CHEBI:15378"/>
        <dbReference type="ChEBI" id="CHEBI:30013"/>
        <dbReference type="ChEBI" id="CHEBI:30616"/>
        <dbReference type="ChEBI" id="CHEBI:61977"/>
        <dbReference type="ChEBI" id="CHEBI:456216"/>
        <dbReference type="EC" id="2.7.11.1"/>
    </reaction>
</comment>
<dbReference type="CDD" id="cd15840">
    <property type="entry name" value="SNARE_Qa"/>
    <property type="match status" value="1"/>
</dbReference>
<dbReference type="InterPro" id="IPR000719">
    <property type="entry name" value="Prot_kinase_dom"/>
</dbReference>
<feature type="binding site" evidence="12">
    <location>
        <position position="609"/>
    </location>
    <ligand>
        <name>ATP</name>
        <dbReference type="ChEBI" id="CHEBI:30616"/>
    </ligand>
</feature>
<dbReference type="PROSITE" id="PS00108">
    <property type="entry name" value="PROTEIN_KINASE_ST"/>
    <property type="match status" value="1"/>
</dbReference>
<feature type="region of interest" description="Disordered" evidence="13">
    <location>
        <begin position="1"/>
        <end position="38"/>
    </location>
</feature>
<dbReference type="SMART" id="SM00220">
    <property type="entry name" value="S_TKc"/>
    <property type="match status" value="1"/>
</dbReference>
<keyword evidence="5" id="KW-0479">Metal-binding</keyword>
<dbReference type="STRING" id="599839.J4GVX9"/>
<dbReference type="InParanoid" id="J4GVX9"/>
<dbReference type="PANTHER" id="PTHR24361">
    <property type="entry name" value="MITOGEN-ACTIVATED KINASE KINASE KINASE"/>
    <property type="match status" value="1"/>
</dbReference>
<dbReference type="FunCoup" id="J4GVX9">
    <property type="interactions" value="353"/>
</dbReference>
<dbReference type="Gene3D" id="1.25.10.10">
    <property type="entry name" value="Leucine-rich Repeat Variant"/>
    <property type="match status" value="2"/>
</dbReference>
<dbReference type="Proteomes" id="UP000006352">
    <property type="component" value="Unassembled WGS sequence"/>
</dbReference>
<dbReference type="GO" id="GO:0004674">
    <property type="term" value="F:protein serine/threonine kinase activity"/>
    <property type="evidence" value="ECO:0007669"/>
    <property type="project" value="UniProtKB-KW"/>
</dbReference>
<dbReference type="GO" id="GO:0005737">
    <property type="term" value="C:cytoplasm"/>
    <property type="evidence" value="ECO:0007669"/>
    <property type="project" value="TreeGrafter"/>
</dbReference>
<dbReference type="SUPFAM" id="SSF47661">
    <property type="entry name" value="t-snare proteins"/>
    <property type="match status" value="1"/>
</dbReference>
<keyword evidence="14" id="KW-0472">Membrane</keyword>
<feature type="compositionally biased region" description="Polar residues" evidence="13">
    <location>
        <begin position="914"/>
        <end position="930"/>
    </location>
</feature>
<feature type="region of interest" description="Disordered" evidence="13">
    <location>
        <begin position="1076"/>
        <end position="1178"/>
    </location>
</feature>
<dbReference type="GO" id="GO:0006886">
    <property type="term" value="P:intracellular protein transport"/>
    <property type="evidence" value="ECO:0007669"/>
    <property type="project" value="InterPro"/>
</dbReference>
<evidence type="ECO:0000256" key="13">
    <source>
        <dbReference type="SAM" id="MobiDB-lite"/>
    </source>
</evidence>
<dbReference type="Gene3D" id="1.20.58.70">
    <property type="match status" value="1"/>
</dbReference>
<evidence type="ECO:0000256" key="12">
    <source>
        <dbReference type="PROSITE-ProRule" id="PRU10141"/>
    </source>
</evidence>
<dbReference type="GO" id="GO:0005524">
    <property type="term" value="F:ATP binding"/>
    <property type="evidence" value="ECO:0007669"/>
    <property type="project" value="UniProtKB-UniRule"/>
</dbReference>
<dbReference type="PROSITE" id="PS50011">
    <property type="entry name" value="PROTEIN_KINASE_DOM"/>
    <property type="match status" value="1"/>
</dbReference>
<evidence type="ECO:0000313" key="18">
    <source>
        <dbReference type="Proteomes" id="UP000006352"/>
    </source>
</evidence>
<feature type="region of interest" description="Disordered" evidence="13">
    <location>
        <begin position="838"/>
        <end position="863"/>
    </location>
</feature>
<keyword evidence="3" id="KW-0723">Serine/threonine-protein kinase</keyword>
<feature type="region of interest" description="Disordered" evidence="13">
    <location>
        <begin position="878"/>
        <end position="937"/>
    </location>
</feature>
<dbReference type="InterPro" id="IPR000727">
    <property type="entry name" value="T_SNARE_dom"/>
</dbReference>
<feature type="transmembrane region" description="Helical" evidence="14">
    <location>
        <begin position="540"/>
        <end position="558"/>
    </location>
</feature>
<dbReference type="InterPro" id="IPR022803">
    <property type="entry name" value="Ribosomal_uL5_dom_sf"/>
</dbReference>
<dbReference type="InterPro" id="IPR017441">
    <property type="entry name" value="Protein_kinase_ATP_BS"/>
</dbReference>
<dbReference type="OrthoDB" id="8693905at2759"/>
<dbReference type="HOGENOM" id="CLU_001872_0_0_1"/>
<feature type="compositionally biased region" description="Basic and acidic residues" evidence="13">
    <location>
        <begin position="849"/>
        <end position="860"/>
    </location>
</feature>
<evidence type="ECO:0000256" key="14">
    <source>
        <dbReference type="SAM" id="Phobius"/>
    </source>
</evidence>
<evidence type="ECO:0000256" key="8">
    <source>
        <dbReference type="ARBA" id="ARBA00022840"/>
    </source>
</evidence>
<keyword evidence="8 12" id="KW-0067">ATP-binding</keyword>
<feature type="region of interest" description="Disordered" evidence="13">
    <location>
        <begin position="85"/>
        <end position="108"/>
    </location>
</feature>
<sequence>MSAAVAHISRHVASPAVRSIRPTRAPPKIRKPLKRDDKGLPIPHVNIIVRDTHASRLRDHYYDTVRDDVMYMTYKHEPVRKPFRQIRPKFDPNDPYTKFRDNPPVGGDQYFKRPPPPVTSDNVVVLECIQLHTMVKDALSSRSNLLGPIMAFRALSGESERAGNQRTVEGVQIVRGKKNIGGWVRPGQPVGVKVDLKGPKMYDFLGTLVEFVFPRLREFPGLLMPGSSTQLTTPSAASGVVSFGLPPEAMSLFPQIEVNLDAYPKSYGMHIHFITNATGAGAQNRARVLLSGFQDIETGLVQRSHTPNGVPQSQEEAAFLSLQSSLSLQVFKINSNVQGILKLVDQLGTSRDSVTLRKSLHDLTEVTRAMAKRGSDDLKKLAALQAPLPRHKTSLQKTSHDFQLSLVAFQRAQQVSAERQRTVVQGVKIAVEEEAAPEERPSSPSPSQRQAQILQNQLSPQELVFQESLIQEREAEIREIETGIHELSEIFRDLGTLVQEQGGMLDNIESNISSIAVDTAGAAEELSTAHEYQRKAGRRALCLMMVLVVVVAVVLLATPTMTSPNKSSSGMSSNKLLRAYQLGDSLGKGAFGQVYRALNWATGETVAIKEIQLSNIPKGEIGQIMSEIDLLKNLNHPNIVKYKGFEKTPEYLYIILEFCENGSLHNICKRFGKFPETLVGVYISQVLEGLMYLHDQGVIHRDIKGANILTNKDGCVKLADFGVASRTAAGAVRDDAVVGSPYWMAPEVIEQSGATTASDIWSVGCTVIELLEGKPPYHFLDPMPALFRIVQDDCPPIPEGASPIVKDFLYHCFQKDCNLRISAKKLLRHPWMVAARKQMAGNQASRGGGDNKGDATERRPPSNYNFDEAVLKVQEWNEALKSPSRPSRHPERRRTSATDGPPHSPTAPPAHMPTSLQPIASNSAPNQSSVMYGVRKPVPLHPSKGSVAAPPLGHIREALPMPFILQVPEEQTDNWDDDFEEGISLTKIQALEKTSAEEEKVEIDDNAQTIRPTRSPPGPGTAISLPLVALPEPVVSPGVEDYSDIMFEDDDDKLEAKVADFKMKNSVRRGLFHPDDIKTIGVQPPSPGPMTAPLPSVSHHRSRPSLSPIAPLSAAISPSAVSTRTHARTSSFGGPSSGSFGRADSRRFPSQPEFGKYAEDDDEDYDDIFGKANGTTSHPIQTLQLNTRLSNKSWRGDEDDDEDPFAEIDEGFAEEDLESNLQRDKYARLSNAVTQLIDELTPSAPDFQLRDACDQLLAIMMDTPEMQTQLVSAHGMLAILEVLEGRSSRDVTLKLLQIVNALVTADMGFLESFCLIGGIPVIMGFTSKKYPPECRTEASHFIRLLCHSSVLTLQMFIACRGLKVLVDLLDEDFTEQTDLVIHALNGICSVFDLQSPTTKNDFCRMFIREGLLDPLSSALLNVMSSRGEVAADMNRKIIQILLVFCQVSQSDIHVRNALGTRKVVRRLLRACELLEPEYLVHMLKAVKHLSMNANLLEVLQNANAIEILVKILDEQSSGLYGTEMSNHIFQTCYNLCRLNKTRQEEAAQAGIIPSLKRVIESSSPLKQFALPILCDLASAGKSCRTLLWQHDGLSLYLRLLEDPYFQVSALESVLSWLQDETARIEDQLMKPDALEALLKCFVSAKSNSFENLLDPLLKMCRLSTGITIGIAKSQFFKRIIDKLGHSKAVVRLNLLRILRTVCEAHPNRAMLVERFGIYDIVAKLSREDGAVLVRELAREIVPSLAPALKPISSRAGRPHPDTPKGGKSALAPKKMRRAASESLTSSPVAVMGSGQVRATSRRTGGIGRPPARQKLNDISWQAGTELR</sequence>
<keyword evidence="14" id="KW-1133">Transmembrane helix</keyword>
<dbReference type="InterPro" id="IPR010989">
    <property type="entry name" value="SNARE"/>
</dbReference>
<name>J4GVX9_9APHY</name>
<evidence type="ECO:0000259" key="16">
    <source>
        <dbReference type="PROSITE" id="PS50192"/>
    </source>
</evidence>
<feature type="region of interest" description="Disordered" evidence="13">
    <location>
        <begin position="1750"/>
        <end position="1827"/>
    </location>
</feature>
<dbReference type="Gene3D" id="1.20.5.110">
    <property type="match status" value="1"/>
</dbReference>
<feature type="domain" description="Protein kinase" evidence="15">
    <location>
        <begin position="580"/>
        <end position="832"/>
    </location>
</feature>
<dbReference type="InterPro" id="IPR016024">
    <property type="entry name" value="ARM-type_fold"/>
</dbReference>
<dbReference type="SUPFAM" id="SSF55282">
    <property type="entry name" value="RL5-like"/>
    <property type="match status" value="1"/>
</dbReference>
<dbReference type="PROSITE" id="PS00914">
    <property type="entry name" value="SYNTAXIN"/>
    <property type="match status" value="1"/>
</dbReference>
<feature type="compositionally biased region" description="Basic and acidic residues" evidence="13">
    <location>
        <begin position="88"/>
        <end position="101"/>
    </location>
</feature>
<comment type="catalytic activity">
    <reaction evidence="11">
        <text>L-seryl-[protein] + ATP = O-phospho-L-seryl-[protein] + ADP + H(+)</text>
        <dbReference type="Rhea" id="RHEA:17989"/>
        <dbReference type="Rhea" id="RHEA-COMP:9863"/>
        <dbReference type="Rhea" id="RHEA-COMP:11604"/>
        <dbReference type="ChEBI" id="CHEBI:15378"/>
        <dbReference type="ChEBI" id="CHEBI:29999"/>
        <dbReference type="ChEBI" id="CHEBI:30616"/>
        <dbReference type="ChEBI" id="CHEBI:83421"/>
        <dbReference type="ChEBI" id="CHEBI:456216"/>
        <dbReference type="EC" id="2.7.11.1"/>
    </reaction>
</comment>
<evidence type="ECO:0000256" key="9">
    <source>
        <dbReference type="ARBA" id="ARBA00025754"/>
    </source>
</evidence>
<feature type="compositionally biased region" description="Polar residues" evidence="13">
    <location>
        <begin position="1816"/>
        <end position="1827"/>
    </location>
</feature>
<dbReference type="Gene3D" id="3.30.1440.10">
    <property type="match status" value="1"/>
</dbReference>
<feature type="compositionally biased region" description="Low complexity" evidence="13">
    <location>
        <begin position="1130"/>
        <end position="1141"/>
    </location>
</feature>
<dbReference type="GO" id="GO:0016020">
    <property type="term" value="C:membrane"/>
    <property type="evidence" value="ECO:0007669"/>
    <property type="project" value="InterPro"/>
</dbReference>
<dbReference type="PANTHER" id="PTHR24361:SF433">
    <property type="entry name" value="PROTEIN KINASE DOMAIN-CONTAINING PROTEIN"/>
    <property type="match status" value="1"/>
</dbReference>
<evidence type="ECO:0000259" key="15">
    <source>
        <dbReference type="PROSITE" id="PS50011"/>
    </source>
</evidence>
<feature type="compositionally biased region" description="Low complexity" evidence="13">
    <location>
        <begin position="1104"/>
        <end position="1120"/>
    </location>
</feature>
<organism evidence="17 18">
    <name type="scientific">Fibroporia radiculosa</name>
    <dbReference type="NCBI Taxonomy" id="599839"/>
    <lineage>
        <taxon>Eukaryota</taxon>
        <taxon>Fungi</taxon>
        <taxon>Dikarya</taxon>
        <taxon>Basidiomycota</taxon>
        <taxon>Agaricomycotina</taxon>
        <taxon>Agaricomycetes</taxon>
        <taxon>Polyporales</taxon>
        <taxon>Fibroporiaceae</taxon>
        <taxon>Fibroporia</taxon>
    </lineage>
</organism>
<dbReference type="GO" id="GO:0005484">
    <property type="term" value="F:SNAP receptor activity"/>
    <property type="evidence" value="ECO:0007669"/>
    <property type="project" value="InterPro"/>
</dbReference>
<dbReference type="InterPro" id="IPR006011">
    <property type="entry name" value="Syntaxin_N"/>
</dbReference>
<evidence type="ECO:0000256" key="10">
    <source>
        <dbReference type="ARBA" id="ARBA00047899"/>
    </source>
</evidence>
<feature type="compositionally biased region" description="Pro residues" evidence="13">
    <location>
        <begin position="902"/>
        <end position="911"/>
    </location>
</feature>
<dbReference type="CDD" id="cd06627">
    <property type="entry name" value="STKc_Cdc7_like"/>
    <property type="match status" value="1"/>
</dbReference>
<evidence type="ECO:0000256" key="3">
    <source>
        <dbReference type="ARBA" id="ARBA00022527"/>
    </source>
</evidence>
<gene>
    <name evidence="17" type="ORF">FIBRA_07967</name>
</gene>
<dbReference type="Pfam" id="PF00673">
    <property type="entry name" value="Ribosomal_L5_C"/>
    <property type="match status" value="1"/>
</dbReference>
<dbReference type="SUPFAM" id="SSF56112">
    <property type="entry name" value="Protein kinase-like (PK-like)"/>
    <property type="match status" value="1"/>
</dbReference>
<dbReference type="EMBL" id="HE797204">
    <property type="protein sequence ID" value="CCM05735.1"/>
    <property type="molecule type" value="Genomic_DNA"/>
</dbReference>
<dbReference type="InterPro" id="IPR031309">
    <property type="entry name" value="Ribosomal_uL5_C"/>
</dbReference>
<evidence type="ECO:0000256" key="2">
    <source>
        <dbReference type="ARBA" id="ARBA00012513"/>
    </source>
</evidence>
<feature type="region of interest" description="Disordered" evidence="13">
    <location>
        <begin position="996"/>
        <end position="1021"/>
    </location>
</feature>
<dbReference type="InterPro" id="IPR006012">
    <property type="entry name" value="Syntaxin/epimorphin_CS"/>
</dbReference>
<keyword evidence="7" id="KW-0418">Kinase</keyword>
<dbReference type="PROSITE" id="PS50192">
    <property type="entry name" value="T_SNARE"/>
    <property type="match status" value="1"/>
</dbReference>
<dbReference type="FunFam" id="1.20.5.110:FF:000059">
    <property type="entry name" value="Related to syntaxin 12"/>
    <property type="match status" value="1"/>
</dbReference>
<evidence type="ECO:0000256" key="11">
    <source>
        <dbReference type="ARBA" id="ARBA00048679"/>
    </source>
</evidence>
<proteinExistence type="inferred from homology"/>
<dbReference type="RefSeq" id="XP_012185018.1">
    <property type="nucleotide sequence ID" value="XM_012329628.1"/>
</dbReference>
<evidence type="ECO:0000256" key="6">
    <source>
        <dbReference type="ARBA" id="ARBA00022741"/>
    </source>
</evidence>
<comment type="similarity">
    <text evidence="9">Belongs to the protein kinase superfamily. STE Ser/Thr protein kinase family.</text>
</comment>
<protein>
    <recommendedName>
        <fullName evidence="2">non-specific serine/threonine protein kinase</fullName>
        <ecNumber evidence="2">2.7.11.1</ecNumber>
    </recommendedName>
</protein>
<keyword evidence="4" id="KW-0808">Transferase</keyword>
<dbReference type="FunFam" id="1.25.10.10:FF:000583">
    <property type="entry name" value="MAP3K epsilon protein kinase 1"/>
    <property type="match status" value="1"/>
</dbReference>
<dbReference type="Pfam" id="PF00069">
    <property type="entry name" value="Pkinase"/>
    <property type="match status" value="1"/>
</dbReference>
<dbReference type="InterPro" id="IPR011009">
    <property type="entry name" value="Kinase-like_dom_sf"/>
</dbReference>
<feature type="domain" description="T-SNARE coiled-coil homology" evidence="16">
    <location>
        <begin position="467"/>
        <end position="529"/>
    </location>
</feature>
<keyword evidence="14" id="KW-0812">Transmembrane</keyword>
<evidence type="ECO:0000256" key="5">
    <source>
        <dbReference type="ARBA" id="ARBA00022723"/>
    </source>
</evidence>
<accession>J4GVX9</accession>
<keyword evidence="18" id="KW-1185">Reference proteome</keyword>
<dbReference type="SMART" id="SM00397">
    <property type="entry name" value="t_SNARE"/>
    <property type="match status" value="1"/>
</dbReference>
<dbReference type="GeneID" id="24100646"/>
<evidence type="ECO:0000313" key="17">
    <source>
        <dbReference type="EMBL" id="CCM05735.1"/>
    </source>
</evidence>
<dbReference type="GO" id="GO:0016192">
    <property type="term" value="P:vesicle-mediated transport"/>
    <property type="evidence" value="ECO:0007669"/>
    <property type="project" value="InterPro"/>
</dbReference>
<dbReference type="SUPFAM" id="SSF48371">
    <property type="entry name" value="ARM repeat"/>
    <property type="match status" value="1"/>
</dbReference>
<evidence type="ECO:0000256" key="7">
    <source>
        <dbReference type="ARBA" id="ARBA00022777"/>
    </source>
</evidence>
<dbReference type="PROSITE" id="PS00107">
    <property type="entry name" value="PROTEIN_KINASE_ATP"/>
    <property type="match status" value="1"/>
</dbReference>
<dbReference type="InterPro" id="IPR008271">
    <property type="entry name" value="Ser/Thr_kinase_AS"/>
</dbReference>
<keyword evidence="6 12" id="KW-0547">Nucleotide-binding</keyword>
<dbReference type="InterPro" id="IPR011989">
    <property type="entry name" value="ARM-like"/>
</dbReference>
<comment type="similarity">
    <text evidence="1">Belongs to the syntaxin family.</text>
</comment>